<dbReference type="OrthoDB" id="9815944at2"/>
<name>A0A1G8LWR8_9FLAO</name>
<evidence type="ECO:0000259" key="1">
    <source>
        <dbReference type="Pfam" id="PF13304"/>
    </source>
</evidence>
<dbReference type="InterPro" id="IPR051396">
    <property type="entry name" value="Bact_Antivir_Def_Nuclease"/>
</dbReference>
<dbReference type="SUPFAM" id="SSF52540">
    <property type="entry name" value="P-loop containing nucleoside triphosphate hydrolases"/>
    <property type="match status" value="1"/>
</dbReference>
<dbReference type="Proteomes" id="UP000198869">
    <property type="component" value="Unassembled WGS sequence"/>
</dbReference>
<dbReference type="InterPro" id="IPR027417">
    <property type="entry name" value="P-loop_NTPase"/>
</dbReference>
<protein>
    <submittedName>
        <fullName evidence="2">AAA domain-containing protein, putative AbiEii toxin, Type IV TA system</fullName>
    </submittedName>
</protein>
<dbReference type="GO" id="GO:0005524">
    <property type="term" value="F:ATP binding"/>
    <property type="evidence" value="ECO:0007669"/>
    <property type="project" value="InterPro"/>
</dbReference>
<evidence type="ECO:0000313" key="3">
    <source>
        <dbReference type="Proteomes" id="UP000198869"/>
    </source>
</evidence>
<reference evidence="3" key="1">
    <citation type="submission" date="2016-10" db="EMBL/GenBank/DDBJ databases">
        <authorList>
            <person name="Varghese N."/>
            <person name="Submissions S."/>
        </authorList>
    </citation>
    <scope>NUCLEOTIDE SEQUENCE [LARGE SCALE GENOMIC DNA]</scope>
    <source>
        <strain evidence="3">DSM 17071</strain>
    </source>
</reference>
<gene>
    <name evidence="2" type="ORF">SAMN05421846_11072</name>
</gene>
<sequence>MRILDLTINSAWKNLEGFQITFSNIDITVLLGRNGSAKSNLLETLIIIFRDIDLKNVSPFSYSIRYEMQGHIIEVEGIKNKVAKAKVNNLPITFSQLKSNWTPRYIIGYYSGASDRFDELFKAHDYIALKDTLHSVTPGEKLAFRKFINARPIHGLFALLSFYISFDKDIVKFLEEFPRIKGFDSATIVLRKPDWAKKGASPEDFWGAKGPVGALLSTIRKHSMAPFSRKITVNTDFRRRETIEVIYLHLPDLQSLHNLAQEYGQDPKAFFQALDTMRLSELVEDFRVRVKVSGTNKAIHTRQLSEGEQQLLTVLGLMRFTQDSESLYVLDEPDTHLNPSWGLDYLERLRNIGGINKDSHTILATHDPLLVAGLVKEEIRVLNRNHDGKVVANEPEESPRGIGVAAVLTSELYGLESQLDNFSLKVLKRIYEVSQLEKYPQKAEHLRRLRKIIPGLSATDSSPDPYRNIAKIAYSQTLEKIIKSDDASEVKLRAIENLSSFLYDQSKSNYDLH</sequence>
<dbReference type="STRING" id="311334.SAMN05421846_11072"/>
<evidence type="ECO:0000313" key="2">
    <source>
        <dbReference type="EMBL" id="SDI59600.1"/>
    </source>
</evidence>
<dbReference type="GO" id="GO:0016887">
    <property type="term" value="F:ATP hydrolysis activity"/>
    <property type="evidence" value="ECO:0007669"/>
    <property type="project" value="InterPro"/>
</dbReference>
<accession>A0A1G8LWR8</accession>
<proteinExistence type="predicted"/>
<organism evidence="2 3">
    <name type="scientific">Chryseobacterium taeanense</name>
    <dbReference type="NCBI Taxonomy" id="311334"/>
    <lineage>
        <taxon>Bacteria</taxon>
        <taxon>Pseudomonadati</taxon>
        <taxon>Bacteroidota</taxon>
        <taxon>Flavobacteriia</taxon>
        <taxon>Flavobacteriales</taxon>
        <taxon>Weeksellaceae</taxon>
        <taxon>Chryseobacterium group</taxon>
        <taxon>Chryseobacterium</taxon>
    </lineage>
</organism>
<dbReference type="Pfam" id="PF13304">
    <property type="entry name" value="AAA_21"/>
    <property type="match status" value="1"/>
</dbReference>
<dbReference type="AlphaFoldDB" id="A0A1G8LWR8"/>
<feature type="domain" description="ATPase AAA-type core" evidence="1">
    <location>
        <begin position="297"/>
        <end position="372"/>
    </location>
</feature>
<dbReference type="PANTHER" id="PTHR43581:SF4">
    <property type="entry name" value="ATP_GTP PHOSPHATASE"/>
    <property type="match status" value="1"/>
</dbReference>
<keyword evidence="3" id="KW-1185">Reference proteome</keyword>
<dbReference type="PANTHER" id="PTHR43581">
    <property type="entry name" value="ATP/GTP PHOSPHATASE"/>
    <property type="match status" value="1"/>
</dbReference>
<dbReference type="InterPro" id="IPR003959">
    <property type="entry name" value="ATPase_AAA_core"/>
</dbReference>
<dbReference type="EMBL" id="FNDW01000010">
    <property type="protein sequence ID" value="SDI59600.1"/>
    <property type="molecule type" value="Genomic_DNA"/>
</dbReference>
<dbReference type="Gene3D" id="3.40.50.300">
    <property type="entry name" value="P-loop containing nucleotide triphosphate hydrolases"/>
    <property type="match status" value="2"/>
</dbReference>
<dbReference type="RefSeq" id="WP_089859894.1">
    <property type="nucleotide sequence ID" value="NZ_FNDW01000010.1"/>
</dbReference>